<protein>
    <submittedName>
        <fullName evidence="8">Cystatin-B-like</fullName>
    </submittedName>
</protein>
<dbReference type="PANTHER" id="PTHR11414">
    <property type="entry name" value="CYSTATIN FAMILY MEMBER"/>
    <property type="match status" value="1"/>
</dbReference>
<comment type="similarity">
    <text evidence="2">Belongs to the cystatin family.</text>
</comment>
<dbReference type="PANTHER" id="PTHR11414:SF21">
    <property type="entry name" value="CYSTATIN 14A, TANDEM DUPLICATE 1-RELATED"/>
    <property type="match status" value="1"/>
</dbReference>
<evidence type="ECO:0000256" key="5">
    <source>
        <dbReference type="ARBA" id="ARBA00022704"/>
    </source>
</evidence>
<evidence type="ECO:0000259" key="6">
    <source>
        <dbReference type="SMART" id="SM00043"/>
    </source>
</evidence>
<keyword evidence="4" id="KW-0646">Protease inhibitor</keyword>
<dbReference type="PRINTS" id="PR00295">
    <property type="entry name" value="STEFINA"/>
</dbReference>
<feature type="domain" description="Cystatin" evidence="6">
    <location>
        <begin position="2"/>
        <end position="98"/>
    </location>
</feature>
<dbReference type="GeneID" id="100372568"/>
<evidence type="ECO:0000256" key="4">
    <source>
        <dbReference type="ARBA" id="ARBA00022690"/>
    </source>
</evidence>
<dbReference type="Gene3D" id="3.10.450.10">
    <property type="match status" value="1"/>
</dbReference>
<organism evidence="7 8">
    <name type="scientific">Saccoglossus kowalevskii</name>
    <name type="common">Acorn worm</name>
    <dbReference type="NCBI Taxonomy" id="10224"/>
    <lineage>
        <taxon>Eukaryota</taxon>
        <taxon>Metazoa</taxon>
        <taxon>Hemichordata</taxon>
        <taxon>Enteropneusta</taxon>
        <taxon>Harrimaniidae</taxon>
        <taxon>Saccoglossus</taxon>
    </lineage>
</organism>
<evidence type="ECO:0000256" key="2">
    <source>
        <dbReference type="ARBA" id="ARBA00009403"/>
    </source>
</evidence>
<accession>A0ABM0GNF3</accession>
<dbReference type="SUPFAM" id="SSF54403">
    <property type="entry name" value="Cystatin/monellin"/>
    <property type="match status" value="1"/>
</dbReference>
<keyword evidence="3" id="KW-0963">Cytoplasm</keyword>
<keyword evidence="5" id="KW-0789">Thiol protease inhibitor</keyword>
<evidence type="ECO:0000256" key="1">
    <source>
        <dbReference type="ARBA" id="ARBA00004496"/>
    </source>
</evidence>
<evidence type="ECO:0000256" key="3">
    <source>
        <dbReference type="ARBA" id="ARBA00022490"/>
    </source>
</evidence>
<gene>
    <name evidence="8" type="primary">LOC100372568</name>
</gene>
<dbReference type="Pfam" id="PF00031">
    <property type="entry name" value="Cystatin"/>
    <property type="match status" value="1"/>
</dbReference>
<comment type="subcellular location">
    <subcellularLocation>
        <location evidence="1">Cytoplasm</location>
    </subcellularLocation>
</comment>
<evidence type="ECO:0000313" key="8">
    <source>
        <dbReference type="RefSeq" id="XP_002733811.1"/>
    </source>
</evidence>
<dbReference type="InterPro" id="IPR001713">
    <property type="entry name" value="Prot_inh_stefin"/>
</dbReference>
<sequence>MAMCGGMKQVEQATPEVQQLIETVKVKVEEKAGKKLEVYEAKLFATQLVNGINYFVKVHIGNGEYIHVRAHKAFNQEKTVSFHSIQDKKQEADELAYF</sequence>
<dbReference type="RefSeq" id="XP_002733811.1">
    <property type="nucleotide sequence ID" value="XM_002733765.2"/>
</dbReference>
<reference evidence="8" key="1">
    <citation type="submission" date="2025-08" db="UniProtKB">
        <authorList>
            <consortium name="RefSeq"/>
        </authorList>
    </citation>
    <scope>IDENTIFICATION</scope>
    <source>
        <tissue evidence="8">Testes</tissue>
    </source>
</reference>
<proteinExistence type="inferred from homology"/>
<keyword evidence="7" id="KW-1185">Reference proteome</keyword>
<name>A0ABM0GNF3_SACKO</name>
<dbReference type="SMART" id="SM00043">
    <property type="entry name" value="CY"/>
    <property type="match status" value="1"/>
</dbReference>
<dbReference type="InterPro" id="IPR046350">
    <property type="entry name" value="Cystatin_sf"/>
</dbReference>
<dbReference type="InterPro" id="IPR000010">
    <property type="entry name" value="Cystatin_dom"/>
</dbReference>
<evidence type="ECO:0000313" key="7">
    <source>
        <dbReference type="Proteomes" id="UP000694865"/>
    </source>
</evidence>
<dbReference type="Proteomes" id="UP000694865">
    <property type="component" value="Unplaced"/>
</dbReference>